<evidence type="ECO:0000313" key="2">
    <source>
        <dbReference type="Proteomes" id="UP001497516"/>
    </source>
</evidence>
<organism evidence="1 2">
    <name type="scientific">Linum trigynum</name>
    <dbReference type="NCBI Taxonomy" id="586398"/>
    <lineage>
        <taxon>Eukaryota</taxon>
        <taxon>Viridiplantae</taxon>
        <taxon>Streptophyta</taxon>
        <taxon>Embryophyta</taxon>
        <taxon>Tracheophyta</taxon>
        <taxon>Spermatophyta</taxon>
        <taxon>Magnoliopsida</taxon>
        <taxon>eudicotyledons</taxon>
        <taxon>Gunneridae</taxon>
        <taxon>Pentapetalae</taxon>
        <taxon>rosids</taxon>
        <taxon>fabids</taxon>
        <taxon>Malpighiales</taxon>
        <taxon>Linaceae</taxon>
        <taxon>Linum</taxon>
    </lineage>
</organism>
<reference evidence="1 2" key="1">
    <citation type="submission" date="2024-04" db="EMBL/GenBank/DDBJ databases">
        <authorList>
            <person name="Fracassetti M."/>
        </authorList>
    </citation>
    <scope>NUCLEOTIDE SEQUENCE [LARGE SCALE GENOMIC DNA]</scope>
</reference>
<evidence type="ECO:0000313" key="1">
    <source>
        <dbReference type="EMBL" id="CAL1383761.1"/>
    </source>
</evidence>
<sequence>MFGASVRPHQRLQLGAILGMRIVEKHDKYLGLVTHVGRSKKELFTFLKERVRKTLAGWKERIMLIAAREVLIKSVAQAQLTYAMSIFKIPDGIIDDIHRMIMRF</sequence>
<dbReference type="EMBL" id="OZ034817">
    <property type="protein sequence ID" value="CAL1383761.1"/>
    <property type="molecule type" value="Genomic_DNA"/>
</dbReference>
<dbReference type="Proteomes" id="UP001497516">
    <property type="component" value="Chromosome 4"/>
</dbReference>
<keyword evidence="2" id="KW-1185">Reference proteome</keyword>
<gene>
    <name evidence="1" type="ORF">LTRI10_LOCUS25014</name>
</gene>
<dbReference type="AlphaFoldDB" id="A0AAV2ECR5"/>
<dbReference type="PANTHER" id="PTHR33116:SF86">
    <property type="entry name" value="REVERSE TRANSCRIPTASE DOMAIN-CONTAINING PROTEIN"/>
    <property type="match status" value="1"/>
</dbReference>
<protein>
    <submittedName>
        <fullName evidence="1">Uncharacterized protein</fullName>
    </submittedName>
</protein>
<name>A0AAV2ECR5_9ROSI</name>
<accession>A0AAV2ECR5</accession>
<proteinExistence type="predicted"/>
<dbReference type="PANTHER" id="PTHR33116">
    <property type="entry name" value="REVERSE TRANSCRIPTASE ZINC-BINDING DOMAIN-CONTAINING PROTEIN-RELATED-RELATED"/>
    <property type="match status" value="1"/>
</dbReference>